<dbReference type="AlphaFoldDB" id="A0A2A6C802"/>
<evidence type="ECO:0000313" key="2">
    <source>
        <dbReference type="Proteomes" id="UP000005239"/>
    </source>
</evidence>
<gene>
    <name evidence="1" type="primary">WBGene00272907</name>
</gene>
<dbReference type="Proteomes" id="UP000005239">
    <property type="component" value="Unassembled WGS sequence"/>
</dbReference>
<dbReference type="InterPro" id="IPR019422">
    <property type="entry name" value="7TM_GPCR_serpentine_rcpt_Srh"/>
</dbReference>
<dbReference type="EnsemblMetazoa" id="PPA34538.1">
    <property type="protein sequence ID" value="PPA34538.1"/>
    <property type="gene ID" value="WBGene00272907"/>
</dbReference>
<keyword evidence="2" id="KW-1185">Reference proteome</keyword>
<name>A0A2A6C802_PRIPA</name>
<dbReference type="InterPro" id="IPR053220">
    <property type="entry name" value="Nematode_rcpt-like_serp_H"/>
</dbReference>
<protein>
    <submittedName>
        <fullName evidence="1">G protein-coupled receptor</fullName>
    </submittedName>
</protein>
<dbReference type="PANTHER" id="PTHR22941:SF26">
    <property type="entry name" value="SERPENTINE RECEPTOR, CLASS H"/>
    <property type="match status" value="1"/>
</dbReference>
<reference evidence="1" key="2">
    <citation type="submission" date="2022-06" db="UniProtKB">
        <authorList>
            <consortium name="EnsemblMetazoa"/>
        </authorList>
    </citation>
    <scope>IDENTIFICATION</scope>
    <source>
        <strain evidence="1">PS312</strain>
    </source>
</reference>
<organism evidence="1 2">
    <name type="scientific">Pristionchus pacificus</name>
    <name type="common">Parasitic nematode worm</name>
    <dbReference type="NCBI Taxonomy" id="54126"/>
    <lineage>
        <taxon>Eukaryota</taxon>
        <taxon>Metazoa</taxon>
        <taxon>Ecdysozoa</taxon>
        <taxon>Nematoda</taxon>
        <taxon>Chromadorea</taxon>
        <taxon>Rhabditida</taxon>
        <taxon>Rhabditina</taxon>
        <taxon>Diplogasteromorpha</taxon>
        <taxon>Diplogasteroidea</taxon>
        <taxon>Neodiplogasteridae</taxon>
        <taxon>Pristionchus</taxon>
    </lineage>
</organism>
<dbReference type="PANTHER" id="PTHR22941">
    <property type="entry name" value="SERPENTINE RECEPTOR"/>
    <property type="match status" value="1"/>
</dbReference>
<reference evidence="2" key="1">
    <citation type="journal article" date="2008" name="Nat. Genet.">
        <title>The Pristionchus pacificus genome provides a unique perspective on nematode lifestyle and parasitism.</title>
        <authorList>
            <person name="Dieterich C."/>
            <person name="Clifton S.W."/>
            <person name="Schuster L.N."/>
            <person name="Chinwalla A."/>
            <person name="Delehaunty K."/>
            <person name="Dinkelacker I."/>
            <person name="Fulton L."/>
            <person name="Fulton R."/>
            <person name="Godfrey J."/>
            <person name="Minx P."/>
            <person name="Mitreva M."/>
            <person name="Roeseler W."/>
            <person name="Tian H."/>
            <person name="Witte H."/>
            <person name="Yang S.P."/>
            <person name="Wilson R.K."/>
            <person name="Sommer R.J."/>
        </authorList>
    </citation>
    <scope>NUCLEOTIDE SEQUENCE [LARGE SCALE GENOMIC DNA]</scope>
    <source>
        <strain evidence="2">PS312</strain>
    </source>
</reference>
<accession>A0A8R1YP03</accession>
<dbReference type="Pfam" id="PF10318">
    <property type="entry name" value="7TM_GPCR_Srh"/>
    <property type="match status" value="1"/>
</dbReference>
<accession>A0A2A6C802</accession>
<proteinExistence type="predicted"/>
<sequence>RFSMVVIIVVNFILLQLTPCSRAATELQGTIFLNLGYPTFTMQCMRPVAPSIHNALRICKLFLTFSSMLMACLCVFIIRKTPSISKEYARLMLMLIYITAQLDVYTQLIFDPQYIMPALCIFRDAPLINIPLNPAWGFVIWVTFMALNAPIYAACFCHRHQLIVPEGSIFKLRKYSRTVCIIIVAAPSLTYGYSYYLAWIPTSHPIMQKYFSQHDISTEWDPASIASMECFQDYQLLRNAWAFVIFICGLIFFAFIPAHTFAILRRARNLSAKTRKYHRIMMTSLIVVGTIPILLIVIPFATAMVYYTLLESDELPLMEISSFLFAFHSIVHSTTLILTTPVFRARLLKMLHLESAYSSVAAVSRSSINFFTNASNL</sequence>
<evidence type="ECO:0000313" key="1">
    <source>
        <dbReference type="EnsemblMetazoa" id="PPA34538.1"/>
    </source>
</evidence>